<evidence type="ECO:0000256" key="3">
    <source>
        <dbReference type="ARBA" id="ARBA00022741"/>
    </source>
</evidence>
<dbReference type="Gene3D" id="1.10.510.10">
    <property type="entry name" value="Transferase(Phosphotransferase) domain 1"/>
    <property type="match status" value="1"/>
</dbReference>
<keyword evidence="1" id="KW-0723">Serine/threonine-protein kinase</keyword>
<dbReference type="SUPFAM" id="SSF56112">
    <property type="entry name" value="Protein kinase-like (PK-like)"/>
    <property type="match status" value="1"/>
</dbReference>
<dbReference type="EMBL" id="MU006290">
    <property type="protein sequence ID" value="KAF2855879.1"/>
    <property type="molecule type" value="Genomic_DNA"/>
</dbReference>
<dbReference type="InterPro" id="IPR051175">
    <property type="entry name" value="CLK_kinases"/>
</dbReference>
<evidence type="ECO:0000313" key="8">
    <source>
        <dbReference type="Proteomes" id="UP000799423"/>
    </source>
</evidence>
<dbReference type="Proteomes" id="UP000799423">
    <property type="component" value="Unassembled WGS sequence"/>
</dbReference>
<gene>
    <name evidence="7" type="ORF">T440DRAFT_536194</name>
</gene>
<evidence type="ECO:0000256" key="5">
    <source>
        <dbReference type="ARBA" id="ARBA00022840"/>
    </source>
</evidence>
<dbReference type="Pfam" id="PF00069">
    <property type="entry name" value="Pkinase"/>
    <property type="match status" value="1"/>
</dbReference>
<dbReference type="InterPro" id="IPR000719">
    <property type="entry name" value="Prot_kinase_dom"/>
</dbReference>
<dbReference type="GO" id="GO:0005524">
    <property type="term" value="F:ATP binding"/>
    <property type="evidence" value="ECO:0007669"/>
    <property type="project" value="UniProtKB-KW"/>
</dbReference>
<evidence type="ECO:0000256" key="1">
    <source>
        <dbReference type="ARBA" id="ARBA00022527"/>
    </source>
</evidence>
<accession>A0A6A7BN63</accession>
<dbReference type="GO" id="GO:0004674">
    <property type="term" value="F:protein serine/threonine kinase activity"/>
    <property type="evidence" value="ECO:0007669"/>
    <property type="project" value="UniProtKB-KW"/>
</dbReference>
<feature type="domain" description="Protein kinase" evidence="6">
    <location>
        <begin position="1"/>
        <end position="132"/>
    </location>
</feature>
<dbReference type="AlphaFoldDB" id="A0A6A7BN63"/>
<sequence>MDVKSSFRSIKICPSALNTLLPVRAPEIIFRDKVDYCIDLWSMGCLLFELIVGQLLFDSFMTTPAILVRQMLDTVNDDLPDHWLEEMYFDGERREDMSREDIVRVGVLIGSMLRMEPSARASAIAVVQDAWFQRE</sequence>
<keyword evidence="4" id="KW-0418">Kinase</keyword>
<keyword evidence="2" id="KW-0808">Transferase</keyword>
<dbReference type="PANTHER" id="PTHR45646:SF11">
    <property type="entry name" value="SERINE_THREONINE-PROTEIN KINASE DOA"/>
    <property type="match status" value="1"/>
</dbReference>
<evidence type="ECO:0000313" key="7">
    <source>
        <dbReference type="EMBL" id="KAF2855879.1"/>
    </source>
</evidence>
<evidence type="ECO:0000259" key="6">
    <source>
        <dbReference type="PROSITE" id="PS50011"/>
    </source>
</evidence>
<dbReference type="OrthoDB" id="5979581at2759"/>
<dbReference type="InterPro" id="IPR011009">
    <property type="entry name" value="Kinase-like_dom_sf"/>
</dbReference>
<dbReference type="PROSITE" id="PS50011">
    <property type="entry name" value="PROTEIN_KINASE_DOM"/>
    <property type="match status" value="1"/>
</dbReference>
<keyword evidence="5" id="KW-0067">ATP-binding</keyword>
<dbReference type="PANTHER" id="PTHR45646">
    <property type="entry name" value="SERINE/THREONINE-PROTEIN KINASE DOA-RELATED"/>
    <property type="match status" value="1"/>
</dbReference>
<keyword evidence="3" id="KW-0547">Nucleotide-binding</keyword>
<keyword evidence="8" id="KW-1185">Reference proteome</keyword>
<reference evidence="7" key="1">
    <citation type="submission" date="2020-01" db="EMBL/GenBank/DDBJ databases">
        <authorList>
            <consortium name="DOE Joint Genome Institute"/>
            <person name="Haridas S."/>
            <person name="Albert R."/>
            <person name="Binder M."/>
            <person name="Bloem J."/>
            <person name="Labutti K."/>
            <person name="Salamov A."/>
            <person name="Andreopoulos B."/>
            <person name="Baker S.E."/>
            <person name="Barry K."/>
            <person name="Bills G."/>
            <person name="Bluhm B.H."/>
            <person name="Cannon C."/>
            <person name="Castanera R."/>
            <person name="Culley D.E."/>
            <person name="Daum C."/>
            <person name="Ezra D."/>
            <person name="Gonzalez J.B."/>
            <person name="Henrissat B."/>
            <person name="Kuo A."/>
            <person name="Liang C."/>
            <person name="Lipzen A."/>
            <person name="Lutzoni F."/>
            <person name="Magnuson J."/>
            <person name="Mondo S."/>
            <person name="Nolan M."/>
            <person name="Ohm R."/>
            <person name="Pangilinan J."/>
            <person name="Park H.-J."/>
            <person name="Ramirez L."/>
            <person name="Alfaro M."/>
            <person name="Sun H."/>
            <person name="Tritt A."/>
            <person name="Yoshinaga Y."/>
            <person name="Zwiers L.-H."/>
            <person name="Turgeon B.G."/>
            <person name="Goodwin S.B."/>
            <person name="Spatafora J.W."/>
            <person name="Crous P.W."/>
            <person name="Grigoriev I.V."/>
        </authorList>
    </citation>
    <scope>NUCLEOTIDE SEQUENCE</scope>
    <source>
        <strain evidence="7">IPT5</strain>
    </source>
</reference>
<proteinExistence type="predicted"/>
<name>A0A6A7BN63_9PLEO</name>
<evidence type="ECO:0000256" key="4">
    <source>
        <dbReference type="ARBA" id="ARBA00022777"/>
    </source>
</evidence>
<organism evidence="7 8">
    <name type="scientific">Plenodomus tracheiphilus IPT5</name>
    <dbReference type="NCBI Taxonomy" id="1408161"/>
    <lineage>
        <taxon>Eukaryota</taxon>
        <taxon>Fungi</taxon>
        <taxon>Dikarya</taxon>
        <taxon>Ascomycota</taxon>
        <taxon>Pezizomycotina</taxon>
        <taxon>Dothideomycetes</taxon>
        <taxon>Pleosporomycetidae</taxon>
        <taxon>Pleosporales</taxon>
        <taxon>Pleosporineae</taxon>
        <taxon>Leptosphaeriaceae</taxon>
        <taxon>Plenodomus</taxon>
    </lineage>
</organism>
<protein>
    <recommendedName>
        <fullName evidence="6">Protein kinase domain-containing protein</fullName>
    </recommendedName>
</protein>
<dbReference type="GO" id="GO:0005634">
    <property type="term" value="C:nucleus"/>
    <property type="evidence" value="ECO:0007669"/>
    <property type="project" value="TreeGrafter"/>
</dbReference>
<evidence type="ECO:0000256" key="2">
    <source>
        <dbReference type="ARBA" id="ARBA00022679"/>
    </source>
</evidence>